<evidence type="ECO:0000256" key="4">
    <source>
        <dbReference type="ARBA" id="ARBA00022692"/>
    </source>
</evidence>
<evidence type="ECO:0000256" key="3">
    <source>
        <dbReference type="ARBA" id="ARBA00022475"/>
    </source>
</evidence>
<dbReference type="EMBL" id="JARAKH010000035">
    <property type="protein sequence ID" value="KAK8384220.1"/>
    <property type="molecule type" value="Genomic_DNA"/>
</dbReference>
<feature type="transmembrane region" description="Helical" evidence="9">
    <location>
        <begin position="91"/>
        <end position="110"/>
    </location>
</feature>
<dbReference type="GO" id="GO:0005886">
    <property type="term" value="C:plasma membrane"/>
    <property type="evidence" value="ECO:0007669"/>
    <property type="project" value="UniProtKB-SubCell"/>
</dbReference>
<dbReference type="InterPro" id="IPR001320">
    <property type="entry name" value="Iontro_rcpt_C"/>
</dbReference>
<evidence type="ECO:0000256" key="8">
    <source>
        <dbReference type="ARBA" id="ARBA00023180"/>
    </source>
</evidence>
<dbReference type="InterPro" id="IPR052192">
    <property type="entry name" value="Insect_Ionotropic_Sensory_Rcpt"/>
</dbReference>
<dbReference type="PANTHER" id="PTHR42643">
    <property type="entry name" value="IONOTROPIC RECEPTOR 20A-RELATED"/>
    <property type="match status" value="1"/>
</dbReference>
<comment type="caution">
    <text evidence="11">The sequence shown here is derived from an EMBL/GenBank/DDBJ whole genome shotgun (WGS) entry which is preliminary data.</text>
</comment>
<keyword evidence="4 9" id="KW-0812">Transmembrane</keyword>
<proteinExistence type="inferred from homology"/>
<evidence type="ECO:0000313" key="11">
    <source>
        <dbReference type="EMBL" id="KAK8384220.1"/>
    </source>
</evidence>
<reference evidence="11 12" key="1">
    <citation type="submission" date="2023-03" db="EMBL/GenBank/DDBJ databases">
        <title>High-quality genome of Scylla paramamosain provides insights in environmental adaptation.</title>
        <authorList>
            <person name="Zhang L."/>
        </authorList>
    </citation>
    <scope>NUCLEOTIDE SEQUENCE [LARGE SCALE GENOMIC DNA]</scope>
    <source>
        <strain evidence="11">LZ_2023a</strain>
        <tissue evidence="11">Muscle</tissue>
    </source>
</reference>
<comment type="similarity">
    <text evidence="2">Belongs to the glutamate-gated ion channel (TC 1.A.10.1) family.</text>
</comment>
<keyword evidence="7" id="KW-0675">Receptor</keyword>
<evidence type="ECO:0000256" key="6">
    <source>
        <dbReference type="ARBA" id="ARBA00023136"/>
    </source>
</evidence>
<feature type="transmembrane region" description="Helical" evidence="9">
    <location>
        <begin position="122"/>
        <end position="140"/>
    </location>
</feature>
<dbReference type="GO" id="GO:0050906">
    <property type="term" value="P:detection of stimulus involved in sensory perception"/>
    <property type="evidence" value="ECO:0007669"/>
    <property type="project" value="UniProtKB-ARBA"/>
</dbReference>
<gene>
    <name evidence="11" type="ORF">O3P69_009158</name>
</gene>
<dbReference type="PANTHER" id="PTHR42643:SF24">
    <property type="entry name" value="IONOTROPIC RECEPTOR 60A"/>
    <property type="match status" value="1"/>
</dbReference>
<evidence type="ECO:0000313" key="12">
    <source>
        <dbReference type="Proteomes" id="UP001487740"/>
    </source>
</evidence>
<dbReference type="GO" id="GO:0015276">
    <property type="term" value="F:ligand-gated monoatomic ion channel activity"/>
    <property type="evidence" value="ECO:0007669"/>
    <property type="project" value="InterPro"/>
</dbReference>
<evidence type="ECO:0000259" key="10">
    <source>
        <dbReference type="Pfam" id="PF00060"/>
    </source>
</evidence>
<keyword evidence="8" id="KW-0325">Glycoprotein</keyword>
<evidence type="ECO:0000256" key="1">
    <source>
        <dbReference type="ARBA" id="ARBA00004651"/>
    </source>
</evidence>
<evidence type="ECO:0000256" key="9">
    <source>
        <dbReference type="SAM" id="Phobius"/>
    </source>
</evidence>
<keyword evidence="12" id="KW-1185">Reference proteome</keyword>
<keyword evidence="3" id="KW-1003">Cell membrane</keyword>
<dbReference type="Pfam" id="PF00060">
    <property type="entry name" value="Lig_chan"/>
    <property type="match status" value="1"/>
</dbReference>
<evidence type="ECO:0000256" key="7">
    <source>
        <dbReference type="ARBA" id="ARBA00023170"/>
    </source>
</evidence>
<keyword evidence="6 9" id="KW-0472">Membrane</keyword>
<organism evidence="11 12">
    <name type="scientific">Scylla paramamosain</name>
    <name type="common">Mud crab</name>
    <dbReference type="NCBI Taxonomy" id="85552"/>
    <lineage>
        <taxon>Eukaryota</taxon>
        <taxon>Metazoa</taxon>
        <taxon>Ecdysozoa</taxon>
        <taxon>Arthropoda</taxon>
        <taxon>Crustacea</taxon>
        <taxon>Multicrustacea</taxon>
        <taxon>Malacostraca</taxon>
        <taxon>Eumalacostraca</taxon>
        <taxon>Eucarida</taxon>
        <taxon>Decapoda</taxon>
        <taxon>Pleocyemata</taxon>
        <taxon>Brachyura</taxon>
        <taxon>Eubrachyura</taxon>
        <taxon>Portunoidea</taxon>
        <taxon>Portunidae</taxon>
        <taxon>Portuninae</taxon>
        <taxon>Scylla</taxon>
    </lineage>
</organism>
<dbReference type="Proteomes" id="UP001487740">
    <property type="component" value="Unassembled WGS sequence"/>
</dbReference>
<protein>
    <recommendedName>
        <fullName evidence="10">Ionotropic glutamate receptor C-terminal domain-containing protein</fullName>
    </recommendedName>
</protein>
<sequence>MVAYDMEYLCFVNPVPGPLPQWMALGLPFLLETWVATMVTVAAGMLLFTLVARIGYVMQMKVQMSAAVDELDAAGPVAFLRRRRAARGEDWFLVASNSSLLLFACVMNAAWCRVPRSQHLRLFVAVWSVAFIILAVAYKGSLVSHLTVPKEQAPLDTHRQLYEKSVAVGSIGYTLQRVMEKNADPYVRRLAERYTHVPSTQEGLFRTLKVNYTDGKGRPSLHAMREYIAPFGIGLAYPKFVPYVARFNRVIRMLTEAGLAKKWLTDIILDSKRAKLNEGVQP</sequence>
<dbReference type="Gene3D" id="1.10.287.70">
    <property type="match status" value="1"/>
</dbReference>
<keyword evidence="5 9" id="KW-1133">Transmembrane helix</keyword>
<dbReference type="AlphaFoldDB" id="A0AAW0T9C4"/>
<feature type="domain" description="Ionotropic glutamate receptor C-terminal" evidence="10">
    <location>
        <begin position="32"/>
        <end position="165"/>
    </location>
</feature>
<accession>A0AAW0T9C4</accession>
<name>A0AAW0T9C4_SCYPA</name>
<evidence type="ECO:0000256" key="2">
    <source>
        <dbReference type="ARBA" id="ARBA00008685"/>
    </source>
</evidence>
<evidence type="ECO:0000256" key="5">
    <source>
        <dbReference type="ARBA" id="ARBA00022989"/>
    </source>
</evidence>
<feature type="transmembrane region" description="Helical" evidence="9">
    <location>
        <begin position="33"/>
        <end position="56"/>
    </location>
</feature>
<comment type="subcellular location">
    <subcellularLocation>
        <location evidence="1">Cell membrane</location>
        <topology evidence="1">Multi-pass membrane protein</topology>
    </subcellularLocation>
</comment>